<proteinExistence type="predicted"/>
<reference evidence="3 4" key="1">
    <citation type="submission" date="2019-07" db="EMBL/GenBank/DDBJ databases">
        <authorList>
            <consortium name="GenomeTrakr: Next Generation Sequencing Network for Food Pathogen Tracability"/>
        </authorList>
    </citation>
    <scope>NUCLEOTIDE SEQUENCE [LARGE SCALE GENOMIC DNA]</scope>
    <source>
        <strain evidence="3 4">FDA00014472</strain>
    </source>
</reference>
<gene>
    <name evidence="3" type="ORF">FPL45_04160</name>
</gene>
<dbReference type="InterPro" id="IPR014983">
    <property type="entry name" value="GAD-rel"/>
</dbReference>
<sequence length="180" mass="21079">MEQVLSDFKLNNEVPNEVIEKYKNLVPKEIITLWKDYGFGTFMQGYFKSVNPDEFNDILQECSQRYTNSIVLFATGMGDLVIWADGYVRLLNFRYGILKTVMPNFIYFFRSLDSGKFRDEYLKWQPYPSAVEKYGEASYDECFGYTPILGMGGTEKVENLKKVKLREHIYLITQFMGPIE</sequence>
<dbReference type="Pfam" id="PF08906">
    <property type="entry name" value="T6SS_Tdi1_C"/>
    <property type="match status" value="1"/>
</dbReference>
<dbReference type="AlphaFoldDB" id="A0A3T2E057"/>
<evidence type="ECO:0000259" key="2">
    <source>
        <dbReference type="Pfam" id="PF08906"/>
    </source>
</evidence>
<organism evidence="3 4">
    <name type="scientific">Listeria monocytogenes</name>
    <dbReference type="NCBI Taxonomy" id="1639"/>
    <lineage>
        <taxon>Bacteria</taxon>
        <taxon>Bacillati</taxon>
        <taxon>Bacillota</taxon>
        <taxon>Bacilli</taxon>
        <taxon>Bacillales</taxon>
        <taxon>Listeriaceae</taxon>
        <taxon>Listeria</taxon>
    </lineage>
</organism>
<dbReference type="InterPro" id="IPR015002">
    <property type="entry name" value="T6SS_Tdi1_C"/>
</dbReference>
<protein>
    <submittedName>
        <fullName evidence="3">DUF1851 domain-containing protein</fullName>
    </submittedName>
</protein>
<name>A0A3T2E057_LISMN</name>
<dbReference type="Pfam" id="PF08887">
    <property type="entry name" value="GAD-like"/>
    <property type="match status" value="1"/>
</dbReference>
<comment type="caution">
    <text evidence="3">The sequence shown here is derived from an EMBL/GenBank/DDBJ whole genome shotgun (WGS) entry which is preliminary data.</text>
</comment>
<dbReference type="EMBL" id="AAISWI010000003">
    <property type="protein sequence ID" value="ECH7210530.1"/>
    <property type="molecule type" value="Genomic_DNA"/>
</dbReference>
<evidence type="ECO:0000313" key="4">
    <source>
        <dbReference type="Proteomes" id="UP000352246"/>
    </source>
</evidence>
<dbReference type="Proteomes" id="UP000352246">
    <property type="component" value="Unassembled WGS sequence"/>
</dbReference>
<feature type="domain" description="T6SS immunity protein Tdi1 C-terminal" evidence="2">
    <location>
        <begin position="105"/>
        <end position="175"/>
    </location>
</feature>
<feature type="domain" description="GAD-related" evidence="1">
    <location>
        <begin position="11"/>
        <end position="90"/>
    </location>
</feature>
<evidence type="ECO:0000259" key="1">
    <source>
        <dbReference type="Pfam" id="PF08887"/>
    </source>
</evidence>
<accession>A0A3T2E057</accession>
<evidence type="ECO:0000313" key="3">
    <source>
        <dbReference type="EMBL" id="ECH7210530.1"/>
    </source>
</evidence>
<dbReference type="RefSeq" id="WP_009911209.1">
    <property type="nucleotide sequence ID" value="NZ_CP019623.1"/>
</dbReference>